<dbReference type="Proteomes" id="UP000000447">
    <property type="component" value="Chromosome"/>
</dbReference>
<proteinExistence type="predicted"/>
<dbReference type="InterPro" id="IPR025275">
    <property type="entry name" value="DUF4015"/>
</dbReference>
<dbReference type="Gene3D" id="2.60.40.1120">
    <property type="entry name" value="Carboxypeptidase-like, regulatory domain"/>
    <property type="match status" value="1"/>
</dbReference>
<evidence type="ECO:0000313" key="4">
    <source>
        <dbReference type="Proteomes" id="UP000000447"/>
    </source>
</evidence>
<dbReference type="InterPro" id="IPR008969">
    <property type="entry name" value="CarboxyPept-like_regulatory"/>
</dbReference>
<dbReference type="STRING" id="309801.trd_1026"/>
<feature type="domain" description="DUF4015" evidence="2">
    <location>
        <begin position="274"/>
        <end position="583"/>
    </location>
</feature>
<dbReference type="EMBL" id="CP001275">
    <property type="protein sequence ID" value="ACM05326.1"/>
    <property type="molecule type" value="Genomic_DNA"/>
</dbReference>
<dbReference type="AlphaFoldDB" id="B9L022"/>
<reference evidence="3 4" key="1">
    <citation type="journal article" date="2009" name="PLoS ONE">
        <title>Complete genome sequence of the aerobic CO-oxidizing thermophile Thermomicrobium roseum.</title>
        <authorList>
            <person name="Wu D."/>
            <person name="Raymond J."/>
            <person name="Wu M."/>
            <person name="Chatterji S."/>
            <person name="Ren Q."/>
            <person name="Graham J.E."/>
            <person name="Bryant D.A."/>
            <person name="Robb F."/>
            <person name="Colman A."/>
            <person name="Tallon L.J."/>
            <person name="Badger J.H."/>
            <person name="Madupu R."/>
            <person name="Ward N.L."/>
            <person name="Eisen J.A."/>
        </authorList>
    </citation>
    <scope>NUCLEOTIDE SEQUENCE [LARGE SCALE GENOMIC DNA]</scope>
    <source>
        <strain evidence="4">ATCC 27502 / DSM 5159 / P-2</strain>
    </source>
</reference>
<keyword evidence="1" id="KW-0472">Membrane</keyword>
<feature type="transmembrane region" description="Helical" evidence="1">
    <location>
        <begin position="21"/>
        <end position="42"/>
    </location>
</feature>
<dbReference type="eggNOG" id="COG1306">
    <property type="taxonomic scope" value="Bacteria"/>
</dbReference>
<dbReference type="Gene3D" id="3.20.20.80">
    <property type="entry name" value="Glycosidases"/>
    <property type="match status" value="1"/>
</dbReference>
<keyword evidence="4" id="KW-1185">Reference proteome</keyword>
<dbReference type="Pfam" id="PF13200">
    <property type="entry name" value="DUF4015"/>
    <property type="match status" value="1"/>
</dbReference>
<evidence type="ECO:0000313" key="3">
    <source>
        <dbReference type="EMBL" id="ACM05326.1"/>
    </source>
</evidence>
<dbReference type="KEGG" id="tro:trd_1026"/>
<name>B9L022_THERP</name>
<gene>
    <name evidence="3" type="ordered locus">trd_1026</name>
</gene>
<evidence type="ECO:0000259" key="2">
    <source>
        <dbReference type="Pfam" id="PF13200"/>
    </source>
</evidence>
<dbReference type="InterPro" id="IPR017853">
    <property type="entry name" value="GH"/>
</dbReference>
<dbReference type="SUPFAM" id="SSF51445">
    <property type="entry name" value="(Trans)glycosidases"/>
    <property type="match status" value="1"/>
</dbReference>
<dbReference type="RefSeq" id="WP_015921980.1">
    <property type="nucleotide sequence ID" value="NC_011959.1"/>
</dbReference>
<organism evidence="3 4">
    <name type="scientific">Thermomicrobium roseum (strain ATCC 27502 / DSM 5159 / P-2)</name>
    <dbReference type="NCBI Taxonomy" id="309801"/>
    <lineage>
        <taxon>Bacteria</taxon>
        <taxon>Pseudomonadati</taxon>
        <taxon>Thermomicrobiota</taxon>
        <taxon>Thermomicrobia</taxon>
        <taxon>Thermomicrobiales</taxon>
        <taxon>Thermomicrobiaceae</taxon>
        <taxon>Thermomicrobium</taxon>
    </lineage>
</organism>
<accession>B9L022</accession>
<evidence type="ECO:0000256" key="1">
    <source>
        <dbReference type="SAM" id="Phobius"/>
    </source>
</evidence>
<keyword evidence="1" id="KW-1133">Transmembrane helix</keyword>
<protein>
    <recommendedName>
        <fullName evidence="2">DUF4015 domain-containing protein</fullName>
    </recommendedName>
</protein>
<dbReference type="Pfam" id="PF13620">
    <property type="entry name" value="CarboxypepD_reg"/>
    <property type="match status" value="1"/>
</dbReference>
<dbReference type="SUPFAM" id="SSF49464">
    <property type="entry name" value="Carboxypeptidase regulatory domain-like"/>
    <property type="match status" value="2"/>
</dbReference>
<sequence>MFPSRTRVRPRRLERRLPWPVSLAGLLIPLVLSVLTAAYVLWFRDDRTEVVVVDRVTGTPIAGAVIETDGAALQTDRTGRARLSVRAQETIRVSAPDHDAVLLKLDQERVRRVRIELRPNVVTGSVTRSGDGAPIAGATVRAVKAGATIVTAESDTRGQYLLRGVPEGAEIRIEHPDYAPMVVMLANDQTRLDAVLRPDVVLGIVRDTTGRPVRALVAAARGWVETGEDGSFRLKGVSVGDQVFVKAPGFRAAVLTVPENFRLDVSLEPIVIRAIYINALVAAKPESLEKRLQLVDRTELNAVVIDLKDSTGQVYYDTRVELARDIGAVRPILDPAKLVKDLKARGIYTIARIVVFEDPILAEARPEWAIKDQTTGQAWRTWNGLAWVNAYRQEVWNYNIALAVEAAAMGFDEIQLDYIRFPTDGPLQKADYGVAHTAENRTAAIGAFLRSAHEALLPTPAYLAADIFGLTMWELGDSGIGQNLEAVAGVVDYVCPMLYPSHFWSGSLGYELPNDHPYEVMRYSLENGLKRVPEARAKFRPWLQDFSYGRGKPYGPDEVRAQIRAVYDAGLSSWMLWNADSVYQEAALETSG</sequence>
<dbReference type="HOGENOM" id="CLU_404795_0_0_0"/>
<dbReference type="OrthoDB" id="9774125at2"/>
<keyword evidence="1" id="KW-0812">Transmembrane</keyword>